<dbReference type="Pfam" id="PF00722">
    <property type="entry name" value="Glyco_hydro_16"/>
    <property type="match status" value="1"/>
</dbReference>
<evidence type="ECO:0000256" key="2">
    <source>
        <dbReference type="SAM" id="MobiDB-lite"/>
    </source>
</evidence>
<evidence type="ECO:0000256" key="1">
    <source>
        <dbReference type="ARBA" id="ARBA00006865"/>
    </source>
</evidence>
<sequence>MRRLALLAVAALVLASLATCRQPDAPPPARTPRSTTVPHGPSGTWALHWTDEFNGTSLDLGKWQPNWGGATSSSVTKPVNTAELSCYDPRQVTESGGALHLTAVKRPCLSWQYASGLVETARTFQFTYGYAEARMLLPASDVFGACTNWPAFWVNGNDGAPIEEIDTMECLGGDVQWHYSWDHYHHEVTNLTPAWHNSMPPSASGWHTFGVDWEPGSMTFYYDGVSQGSVAQPATHPHYLVVNLAVSSRISPPVLVPQTVSIDYVRVFTRR</sequence>
<dbReference type="RefSeq" id="WP_141787885.1">
    <property type="nucleotide sequence ID" value="NZ_BAAAKX010000004.1"/>
</dbReference>
<feature type="chain" id="PRO_5039379116" evidence="3">
    <location>
        <begin position="22"/>
        <end position="271"/>
    </location>
</feature>
<comment type="similarity">
    <text evidence="1">Belongs to the glycosyl hydrolase 16 family.</text>
</comment>
<comment type="caution">
    <text evidence="5">The sequence shown here is derived from an EMBL/GenBank/DDBJ whole genome shotgun (WGS) entry which is preliminary data.</text>
</comment>
<evidence type="ECO:0000313" key="5">
    <source>
        <dbReference type="EMBL" id="TQL59926.1"/>
    </source>
</evidence>
<reference evidence="5 6" key="1">
    <citation type="submission" date="2019-06" db="EMBL/GenBank/DDBJ databases">
        <title>Sequencing the genomes of 1000 actinobacteria strains.</title>
        <authorList>
            <person name="Klenk H.-P."/>
        </authorList>
    </citation>
    <scope>NUCLEOTIDE SEQUENCE [LARGE SCALE GENOMIC DNA]</scope>
    <source>
        <strain evidence="5 6">DSM 18082</strain>
    </source>
</reference>
<evidence type="ECO:0000256" key="3">
    <source>
        <dbReference type="SAM" id="SignalP"/>
    </source>
</evidence>
<accession>A0A542ZHY4</accession>
<dbReference type="PANTHER" id="PTHR10963">
    <property type="entry name" value="GLYCOSYL HYDROLASE-RELATED"/>
    <property type="match status" value="1"/>
</dbReference>
<keyword evidence="6" id="KW-1185">Reference proteome</keyword>
<evidence type="ECO:0000259" key="4">
    <source>
        <dbReference type="PROSITE" id="PS51762"/>
    </source>
</evidence>
<proteinExistence type="inferred from homology"/>
<dbReference type="CDD" id="cd08023">
    <property type="entry name" value="GH16_laminarinase_like"/>
    <property type="match status" value="1"/>
</dbReference>
<dbReference type="PANTHER" id="PTHR10963:SF55">
    <property type="entry name" value="GLYCOSIDE HYDROLASE FAMILY 16 PROTEIN"/>
    <property type="match status" value="1"/>
</dbReference>
<protein>
    <submittedName>
        <fullName evidence="5">Beta-glucanase (GH16 family)</fullName>
    </submittedName>
</protein>
<dbReference type="GO" id="GO:0005975">
    <property type="term" value="P:carbohydrate metabolic process"/>
    <property type="evidence" value="ECO:0007669"/>
    <property type="project" value="InterPro"/>
</dbReference>
<dbReference type="Gene3D" id="2.60.120.200">
    <property type="match status" value="1"/>
</dbReference>
<feature type="signal peptide" evidence="3">
    <location>
        <begin position="1"/>
        <end position="21"/>
    </location>
</feature>
<evidence type="ECO:0000313" key="6">
    <source>
        <dbReference type="Proteomes" id="UP000319514"/>
    </source>
</evidence>
<dbReference type="PROSITE" id="PS51762">
    <property type="entry name" value="GH16_2"/>
    <property type="match status" value="1"/>
</dbReference>
<name>A0A542ZHY4_9MICO</name>
<dbReference type="InterPro" id="IPR000757">
    <property type="entry name" value="Beta-glucanase-like"/>
</dbReference>
<keyword evidence="3" id="KW-0732">Signal</keyword>
<dbReference type="EMBL" id="VFOQ01000001">
    <property type="protein sequence ID" value="TQL59926.1"/>
    <property type="molecule type" value="Genomic_DNA"/>
</dbReference>
<dbReference type="Proteomes" id="UP000319514">
    <property type="component" value="Unassembled WGS sequence"/>
</dbReference>
<organism evidence="5 6">
    <name type="scientific">Oryzihumus leptocrescens</name>
    <dbReference type="NCBI Taxonomy" id="297536"/>
    <lineage>
        <taxon>Bacteria</taxon>
        <taxon>Bacillati</taxon>
        <taxon>Actinomycetota</taxon>
        <taxon>Actinomycetes</taxon>
        <taxon>Micrococcales</taxon>
        <taxon>Intrasporangiaceae</taxon>
        <taxon>Oryzihumus</taxon>
    </lineage>
</organism>
<dbReference type="GO" id="GO:0004553">
    <property type="term" value="F:hydrolase activity, hydrolyzing O-glycosyl compounds"/>
    <property type="evidence" value="ECO:0007669"/>
    <property type="project" value="InterPro"/>
</dbReference>
<dbReference type="InterPro" id="IPR050546">
    <property type="entry name" value="Glycosyl_Hydrlase_16"/>
</dbReference>
<dbReference type="InterPro" id="IPR013320">
    <property type="entry name" value="ConA-like_dom_sf"/>
</dbReference>
<dbReference type="OrthoDB" id="9809583at2"/>
<feature type="domain" description="GH16" evidence="4">
    <location>
        <begin position="20"/>
        <end position="271"/>
    </location>
</feature>
<feature type="region of interest" description="Disordered" evidence="2">
    <location>
        <begin position="21"/>
        <end position="41"/>
    </location>
</feature>
<dbReference type="AlphaFoldDB" id="A0A542ZHY4"/>
<gene>
    <name evidence="5" type="ORF">FB474_1301</name>
</gene>
<dbReference type="SUPFAM" id="SSF49899">
    <property type="entry name" value="Concanavalin A-like lectins/glucanases"/>
    <property type="match status" value="1"/>
</dbReference>